<evidence type="ECO:0000313" key="2">
    <source>
        <dbReference type="Proteomes" id="UP000266506"/>
    </source>
</evidence>
<dbReference type="InParanoid" id="A0A397RZ97"/>
<name>A0A397RZ97_9MOLU</name>
<keyword evidence="2" id="KW-1185">Reference proteome</keyword>
<comment type="caution">
    <text evidence="1">The sequence shown here is derived from an EMBL/GenBank/DDBJ whole genome shotgun (WGS) entry which is preliminary data.</text>
</comment>
<dbReference type="AlphaFoldDB" id="A0A397RZ97"/>
<dbReference type="EMBL" id="QXEV01000005">
    <property type="protein sequence ID" value="RIA77886.1"/>
    <property type="molecule type" value="Genomic_DNA"/>
</dbReference>
<proteinExistence type="predicted"/>
<organism evidence="1 2">
    <name type="scientific">Anaeroplasma bactoclasticum</name>
    <dbReference type="NCBI Taxonomy" id="2088"/>
    <lineage>
        <taxon>Bacteria</taxon>
        <taxon>Bacillati</taxon>
        <taxon>Mycoplasmatota</taxon>
        <taxon>Mollicutes</taxon>
        <taxon>Anaeroplasmatales</taxon>
        <taxon>Anaeroplasmataceae</taxon>
        <taxon>Anaeroplasma</taxon>
    </lineage>
</organism>
<accession>A0A397RZ97</accession>
<dbReference type="Proteomes" id="UP000266506">
    <property type="component" value="Unassembled WGS sequence"/>
</dbReference>
<evidence type="ECO:0000313" key="1">
    <source>
        <dbReference type="EMBL" id="RIA77886.1"/>
    </source>
</evidence>
<dbReference type="RefSeq" id="WP_119015836.1">
    <property type="nucleotide sequence ID" value="NZ_QXEV01000005.1"/>
</dbReference>
<reference evidence="1 2" key="1">
    <citation type="submission" date="2018-08" db="EMBL/GenBank/DDBJ databases">
        <title>Genomic Encyclopedia of Archaeal and Bacterial Type Strains, Phase II (KMG-II): from individual species to whole genera.</title>
        <authorList>
            <person name="Goeker M."/>
        </authorList>
    </citation>
    <scope>NUCLEOTIDE SEQUENCE [LARGE SCALE GENOMIC DNA]</scope>
    <source>
        <strain evidence="1 2">ATCC 27112</strain>
    </source>
</reference>
<sequence length="135" mass="15903">MTDLRRITTSLSYSGVIRISITTLELLGYPKDLLLLINEKMHKIAYEPCSDKDKRKINIKYSDSTINNGRIINSYRFTKKVFQIEGWDTKYRYQIPGKYIEDKKVVVFNLKEAHPVKNNTYSDDEDEDLLYDINI</sequence>
<protein>
    <submittedName>
        <fullName evidence="1">Uncharacterized protein</fullName>
    </submittedName>
</protein>
<gene>
    <name evidence="1" type="ORF">EI71_00669</name>
</gene>